<dbReference type="CDD" id="cd03230">
    <property type="entry name" value="ABC_DR_subfamily_A"/>
    <property type="match status" value="1"/>
</dbReference>
<protein>
    <submittedName>
        <fullName evidence="1">ABC-2 type transport system ATP-binding protein</fullName>
    </submittedName>
</protein>
<comment type="caution">
    <text evidence="1">The sequence shown here is derived from an EMBL/GenBank/DDBJ whole genome shotgun (WGS) entry which is preliminary data.</text>
</comment>
<dbReference type="PANTHER" id="PTHR43158">
    <property type="entry name" value="SKFA PEPTIDE EXPORT ATP-BINDING PROTEIN SKFE"/>
    <property type="match status" value="1"/>
</dbReference>
<dbReference type="AlphaFoldDB" id="A0A652YM47"/>
<organism evidence="1">
    <name type="scientific">Nocardia globerula</name>
    <dbReference type="NCBI Taxonomy" id="1818"/>
    <lineage>
        <taxon>Bacteria</taxon>
        <taxon>Bacillati</taxon>
        <taxon>Actinomycetota</taxon>
        <taxon>Actinomycetes</taxon>
        <taxon>Mycobacteriales</taxon>
        <taxon>Nocardiaceae</taxon>
        <taxon>Nocardia</taxon>
    </lineage>
</organism>
<dbReference type="Gene3D" id="3.40.50.300">
    <property type="entry name" value="P-loop containing nucleotide triphosphate hydrolases"/>
    <property type="match status" value="1"/>
</dbReference>
<proteinExistence type="predicted"/>
<dbReference type="SUPFAM" id="SSF52540">
    <property type="entry name" value="P-loop containing nucleoside triphosphate hydrolases"/>
    <property type="match status" value="1"/>
</dbReference>
<name>A0A652YM47_NOCGL</name>
<reference evidence="1" key="1">
    <citation type="submission" date="2019-07" db="EMBL/GenBank/DDBJ databases">
        <title>Genomic Encyclopedia of Type Strains, Phase IV (KMG-IV): sequencing the most valuable type-strain genomes for metagenomic binning, comparative biology and taxonomic classification.</title>
        <authorList>
            <person name="Goeker M."/>
        </authorList>
    </citation>
    <scope>NUCLEOTIDE SEQUENCE</scope>
    <source>
        <strain evidence="1">DSM 44596</strain>
    </source>
</reference>
<dbReference type="PANTHER" id="PTHR43158:SF5">
    <property type="entry name" value="ABC TRANSPORTER, ATP-BINDING PROTEIN"/>
    <property type="match status" value="1"/>
</dbReference>
<gene>
    <name evidence="1" type="ORF">FNL38_106365</name>
</gene>
<accession>A0A652YM47</accession>
<evidence type="ECO:0000313" key="1">
    <source>
        <dbReference type="EMBL" id="TYQ02545.1"/>
    </source>
</evidence>
<dbReference type="InterPro" id="IPR003593">
    <property type="entry name" value="AAA+_ATPase"/>
</dbReference>
<dbReference type="EMBL" id="VNIQ01000006">
    <property type="protein sequence ID" value="TYQ02545.1"/>
    <property type="molecule type" value="Genomic_DNA"/>
</dbReference>
<keyword evidence="1" id="KW-0067">ATP-binding</keyword>
<dbReference type="SMART" id="SM00382">
    <property type="entry name" value="AAA"/>
    <property type="match status" value="1"/>
</dbReference>
<dbReference type="InterPro" id="IPR003439">
    <property type="entry name" value="ABC_transporter-like_ATP-bd"/>
</dbReference>
<dbReference type="GO" id="GO:0005524">
    <property type="term" value="F:ATP binding"/>
    <property type="evidence" value="ECO:0007669"/>
    <property type="project" value="UniProtKB-KW"/>
</dbReference>
<dbReference type="GO" id="GO:0016887">
    <property type="term" value="F:ATP hydrolysis activity"/>
    <property type="evidence" value="ECO:0007669"/>
    <property type="project" value="InterPro"/>
</dbReference>
<dbReference type="InterPro" id="IPR027417">
    <property type="entry name" value="P-loop_NTPase"/>
</dbReference>
<dbReference type="Pfam" id="PF00005">
    <property type="entry name" value="ABC_tran"/>
    <property type="match status" value="1"/>
</dbReference>
<dbReference type="PROSITE" id="PS50893">
    <property type="entry name" value="ABC_TRANSPORTER_2"/>
    <property type="match status" value="1"/>
</dbReference>
<keyword evidence="1" id="KW-0547">Nucleotide-binding</keyword>
<sequence>MNASMTTTESDIRRFTDFELAASMRAVNRRYGDVDALSDVSFEIEHNKIYGLLGRNGAGKTTIMQILTGQDLHTSGEVEVFGAAPFENSDVLANVCFVKESQTYPEDLRVKHVLTAASHLLPKWDHTFAEALLDDFQLPLGRKVKKLSRGMRSALGVIIGLASRAPLTLFDEPYLGLDAVARQLFYDRLLADYAEHPRTVVLSTHLIDEVANLLEHVIVVDHGRIALDEDADTLRSRAVVATGPLAAVDAFAASGTVLHRESLGSHARITVQAGVTDTERNRLREAGVELEPASLQELVIATTTQRRETTV</sequence>